<proteinExistence type="predicted"/>
<protein>
    <submittedName>
        <fullName evidence="1">BnaC06g31740D protein</fullName>
    </submittedName>
</protein>
<dbReference type="GeneID" id="106402687"/>
<evidence type="ECO:0000313" key="2">
    <source>
        <dbReference type="Proteomes" id="UP000028999"/>
    </source>
</evidence>
<dbReference type="EMBL" id="LK032012">
    <property type="protein sequence ID" value="CDY11565.1"/>
    <property type="molecule type" value="Genomic_DNA"/>
</dbReference>
<dbReference type="PaxDb" id="3708-A0A078FB12"/>
<dbReference type="KEGG" id="bna:106402687"/>
<dbReference type="Gramene" id="CDY11565">
    <property type="protein sequence ID" value="CDY11565"/>
    <property type="gene ID" value="GSBRNA2T00049667001"/>
</dbReference>
<organism evidence="1 2">
    <name type="scientific">Brassica napus</name>
    <name type="common">Rape</name>
    <dbReference type="NCBI Taxonomy" id="3708"/>
    <lineage>
        <taxon>Eukaryota</taxon>
        <taxon>Viridiplantae</taxon>
        <taxon>Streptophyta</taxon>
        <taxon>Embryophyta</taxon>
        <taxon>Tracheophyta</taxon>
        <taxon>Spermatophyta</taxon>
        <taxon>Magnoliopsida</taxon>
        <taxon>eudicotyledons</taxon>
        <taxon>Gunneridae</taxon>
        <taxon>Pentapetalae</taxon>
        <taxon>rosids</taxon>
        <taxon>malvids</taxon>
        <taxon>Brassicales</taxon>
        <taxon>Brassicaceae</taxon>
        <taxon>Brassiceae</taxon>
        <taxon>Brassica</taxon>
    </lineage>
</organism>
<accession>A0A078FB12</accession>
<name>A0A078FB12_BRANA</name>
<keyword evidence="2" id="KW-1185">Reference proteome</keyword>
<dbReference type="AlphaFoldDB" id="A0A078FB12"/>
<gene>
    <name evidence="1" type="primary">BnaC06g31740D</name>
    <name evidence="1" type="ORF">GSBRNA2T00049667001</name>
</gene>
<sequence length="143" mass="16104">MQRYVLSGYHLKTLHYSLTHDLHSMRFQDLQGGGGSSIKRLATPPPLFKSVCYVFGSLGLSTMEVDMLLLDSQVSRLQLWFRVELPLVSTRLLSSVMGDQTTLGRMSISLEPMVSLMRANLGPFVNGIRLYKAKIEEQQVNID</sequence>
<reference evidence="1 2" key="1">
    <citation type="journal article" date="2014" name="Science">
        <title>Plant genetics. Early allopolyploid evolution in the post-Neolithic Brassica napus oilseed genome.</title>
        <authorList>
            <person name="Chalhoub B."/>
            <person name="Denoeud F."/>
            <person name="Liu S."/>
            <person name="Parkin I.A."/>
            <person name="Tang H."/>
            <person name="Wang X."/>
            <person name="Chiquet J."/>
            <person name="Belcram H."/>
            <person name="Tong C."/>
            <person name="Samans B."/>
            <person name="Correa M."/>
            <person name="Da Silva C."/>
            <person name="Just J."/>
            <person name="Falentin C."/>
            <person name="Koh C.S."/>
            <person name="Le Clainche I."/>
            <person name="Bernard M."/>
            <person name="Bento P."/>
            <person name="Noel B."/>
            <person name="Labadie K."/>
            <person name="Alberti A."/>
            <person name="Charles M."/>
            <person name="Arnaud D."/>
            <person name="Guo H."/>
            <person name="Daviaud C."/>
            <person name="Alamery S."/>
            <person name="Jabbari K."/>
            <person name="Zhao M."/>
            <person name="Edger P.P."/>
            <person name="Chelaifa H."/>
            <person name="Tack D."/>
            <person name="Lassalle G."/>
            <person name="Mestiri I."/>
            <person name="Schnel N."/>
            <person name="Le Paslier M.C."/>
            <person name="Fan G."/>
            <person name="Renault V."/>
            <person name="Bayer P.E."/>
            <person name="Golicz A.A."/>
            <person name="Manoli S."/>
            <person name="Lee T.H."/>
            <person name="Thi V.H."/>
            <person name="Chalabi S."/>
            <person name="Hu Q."/>
            <person name="Fan C."/>
            <person name="Tollenaere R."/>
            <person name="Lu Y."/>
            <person name="Battail C."/>
            <person name="Shen J."/>
            <person name="Sidebottom C.H."/>
            <person name="Wang X."/>
            <person name="Canaguier A."/>
            <person name="Chauveau A."/>
            <person name="Berard A."/>
            <person name="Deniot G."/>
            <person name="Guan M."/>
            <person name="Liu Z."/>
            <person name="Sun F."/>
            <person name="Lim Y.P."/>
            <person name="Lyons E."/>
            <person name="Town C.D."/>
            <person name="Bancroft I."/>
            <person name="Wang X."/>
            <person name="Meng J."/>
            <person name="Ma J."/>
            <person name="Pires J.C."/>
            <person name="King G.J."/>
            <person name="Brunel D."/>
            <person name="Delourme R."/>
            <person name="Renard M."/>
            <person name="Aury J.M."/>
            <person name="Adams K.L."/>
            <person name="Batley J."/>
            <person name="Snowdon R.J."/>
            <person name="Tost J."/>
            <person name="Edwards D."/>
            <person name="Zhou Y."/>
            <person name="Hua W."/>
            <person name="Sharpe A.G."/>
            <person name="Paterson A.H."/>
            <person name="Guan C."/>
            <person name="Wincker P."/>
        </authorList>
    </citation>
    <scope>NUCLEOTIDE SEQUENCE [LARGE SCALE GENOMIC DNA]</scope>
    <source>
        <strain evidence="2">cv. Darmor-bzh</strain>
    </source>
</reference>
<dbReference type="Proteomes" id="UP000028999">
    <property type="component" value="Unassembled WGS sequence"/>
</dbReference>
<evidence type="ECO:0000313" key="1">
    <source>
        <dbReference type="EMBL" id="CDY11565.1"/>
    </source>
</evidence>
<dbReference type="OrthoDB" id="1070123at2759"/>